<dbReference type="EMBL" id="FOOE01000010">
    <property type="protein sequence ID" value="SFF79050.1"/>
    <property type="molecule type" value="Genomic_DNA"/>
</dbReference>
<dbReference type="SUPFAM" id="SSF56300">
    <property type="entry name" value="Metallo-dependent phosphatases"/>
    <property type="match status" value="1"/>
</dbReference>
<dbReference type="STRING" id="1529.SAMN04487885_110110"/>
<feature type="domain" description="Calcineurin-like phosphoesterase" evidence="2">
    <location>
        <begin position="5"/>
        <end position="196"/>
    </location>
</feature>
<keyword evidence="1" id="KW-0378">Hydrolase</keyword>
<evidence type="ECO:0000313" key="4">
    <source>
        <dbReference type="Proteomes" id="UP000182135"/>
    </source>
</evidence>
<gene>
    <name evidence="3" type="ORF">SAMN04487885_110110</name>
</gene>
<name>A0A1I2LKR0_9CLOT</name>
<dbReference type="GeneID" id="90545709"/>
<dbReference type="OrthoDB" id="9773856at2"/>
<dbReference type="InterPro" id="IPR041796">
    <property type="entry name" value="Mre11_N"/>
</dbReference>
<organism evidence="3 4">
    <name type="scientific">Clostridium cadaveris</name>
    <dbReference type="NCBI Taxonomy" id="1529"/>
    <lineage>
        <taxon>Bacteria</taxon>
        <taxon>Bacillati</taxon>
        <taxon>Bacillota</taxon>
        <taxon>Clostridia</taxon>
        <taxon>Eubacteriales</taxon>
        <taxon>Clostridiaceae</taxon>
        <taxon>Clostridium</taxon>
    </lineage>
</organism>
<dbReference type="RefSeq" id="WP_027638741.1">
    <property type="nucleotide sequence ID" value="NZ_BAAACD010000033.1"/>
</dbReference>
<reference evidence="3 4" key="1">
    <citation type="submission" date="2016-10" db="EMBL/GenBank/DDBJ databases">
        <authorList>
            <person name="de Groot N.N."/>
        </authorList>
    </citation>
    <scope>NUCLEOTIDE SEQUENCE [LARGE SCALE GENOMIC DNA]</scope>
    <source>
        <strain evidence="3 4">NLAE-zl-G419</strain>
    </source>
</reference>
<dbReference type="GO" id="GO:0004527">
    <property type="term" value="F:exonuclease activity"/>
    <property type="evidence" value="ECO:0007669"/>
    <property type="project" value="UniProtKB-KW"/>
</dbReference>
<proteinExistence type="predicted"/>
<sequence>MKGVKILHCADLHFDSPFRDSDPSYREKRKEDLRETFGAIIDKAVNEEVDIILMAGDLFDNATVMKTTVDYVIRKLKEIPHIRVFISPGNHDPYHGKSFYKIIPWPNNVHVFQDKLEKIHIENLNTIVYGIGFGDSYERIGLIEEMKSKIDIDDSKINIMVLHGDVTAGISEYNPITIDDIGKSGMDYIALGHKHDFSGILREDDTFYAYSGNPEGRGFDECGEKGIILGTVYKNYVELNFHPISKRKYVICSVDISGCRDYEEVKSMILKASESFSREKNLFKLMLCGEVSEDFIINKELLNHKIKDDFFYVKLEDNTTISIDYEEIAGEFSLRGLYAKKMLKSIEEETESSEKEFLYKALKLGIESLTAKEVKMK</sequence>
<dbReference type="PANTHER" id="PTHR30337">
    <property type="entry name" value="COMPONENT OF ATP-DEPENDENT DSDNA EXONUCLEASE"/>
    <property type="match status" value="1"/>
</dbReference>
<keyword evidence="3" id="KW-0269">Exonuclease</keyword>
<dbReference type="eggNOG" id="COG0420">
    <property type="taxonomic scope" value="Bacteria"/>
</dbReference>
<evidence type="ECO:0000259" key="2">
    <source>
        <dbReference type="Pfam" id="PF00149"/>
    </source>
</evidence>
<dbReference type="InterPro" id="IPR004843">
    <property type="entry name" value="Calcineurin-like_PHP"/>
</dbReference>
<keyword evidence="4" id="KW-1185">Reference proteome</keyword>
<keyword evidence="3" id="KW-0540">Nuclease</keyword>
<dbReference type="InterPro" id="IPR050535">
    <property type="entry name" value="DNA_Repair-Maintenance_Comp"/>
</dbReference>
<dbReference type="AlphaFoldDB" id="A0A1I2LKR0"/>
<dbReference type="InterPro" id="IPR029052">
    <property type="entry name" value="Metallo-depent_PP-like"/>
</dbReference>
<dbReference type="Proteomes" id="UP000182135">
    <property type="component" value="Unassembled WGS sequence"/>
</dbReference>
<dbReference type="PANTHER" id="PTHR30337:SF7">
    <property type="entry name" value="PHOSPHOESTERASE"/>
    <property type="match status" value="1"/>
</dbReference>
<dbReference type="CDD" id="cd00840">
    <property type="entry name" value="MPP_Mre11_N"/>
    <property type="match status" value="1"/>
</dbReference>
<evidence type="ECO:0000256" key="1">
    <source>
        <dbReference type="ARBA" id="ARBA00022801"/>
    </source>
</evidence>
<protein>
    <submittedName>
        <fullName evidence="3">DNA repair exonuclease SbcCD nuclease subunit</fullName>
    </submittedName>
</protein>
<accession>A0A1I2LKR0</accession>
<evidence type="ECO:0000313" key="3">
    <source>
        <dbReference type="EMBL" id="SFF79050.1"/>
    </source>
</evidence>
<dbReference type="Gene3D" id="3.60.21.10">
    <property type="match status" value="1"/>
</dbReference>
<dbReference type="Pfam" id="PF00149">
    <property type="entry name" value="Metallophos"/>
    <property type="match status" value="1"/>
</dbReference>